<dbReference type="InParanoid" id="G0EF58"/>
<evidence type="ECO:0000256" key="6">
    <source>
        <dbReference type="ARBA" id="ARBA00023014"/>
    </source>
</evidence>
<evidence type="ECO:0000256" key="4">
    <source>
        <dbReference type="ARBA" id="ARBA00022982"/>
    </source>
</evidence>
<evidence type="ECO:0000256" key="1">
    <source>
        <dbReference type="ARBA" id="ARBA00001966"/>
    </source>
</evidence>
<dbReference type="GO" id="GO:0005506">
    <property type="term" value="F:iron ion binding"/>
    <property type="evidence" value="ECO:0007669"/>
    <property type="project" value="UniProtKB-UniRule"/>
</dbReference>
<evidence type="ECO:0000313" key="10">
    <source>
        <dbReference type="Proteomes" id="UP000001037"/>
    </source>
</evidence>
<evidence type="ECO:0000256" key="7">
    <source>
        <dbReference type="RuleBase" id="RU368020"/>
    </source>
</evidence>
<gene>
    <name evidence="9" type="ordered locus">Pyrfu_1087</name>
</gene>
<accession>G0EF58</accession>
<dbReference type="eggNOG" id="arCOG00349">
    <property type="taxonomic scope" value="Archaea"/>
</dbReference>
<proteinExistence type="predicted"/>
<dbReference type="HOGENOM" id="CLU_139698_9_1_2"/>
<dbReference type="InterPro" id="IPR017896">
    <property type="entry name" value="4Fe4S_Fe-S-bd"/>
</dbReference>
<dbReference type="InterPro" id="IPR001080">
    <property type="entry name" value="3Fe4S_ferredoxin"/>
</dbReference>
<sequence length="76" mass="8465">MPIRVKIDRDQCIADMVCVSLCPDVFEMDPNDGKASIKKEFRADPNDPSVGEVPDQYKECVENAANSCPVNIIHIE</sequence>
<dbReference type="OrthoDB" id="5583at2157"/>
<comment type="function">
    <text evidence="7">Ferredoxins are iron-sulfur proteins that transfer electrons in a wide variety of metabolic reactions.</text>
</comment>
<keyword evidence="10" id="KW-1185">Reference proteome</keyword>
<dbReference type="AlphaFoldDB" id="G0EF58"/>
<evidence type="ECO:0000256" key="3">
    <source>
        <dbReference type="ARBA" id="ARBA00022723"/>
    </source>
</evidence>
<dbReference type="PANTHER" id="PTHR36923">
    <property type="entry name" value="FERREDOXIN"/>
    <property type="match status" value="1"/>
</dbReference>
<dbReference type="GO" id="GO:0009055">
    <property type="term" value="F:electron transfer activity"/>
    <property type="evidence" value="ECO:0007669"/>
    <property type="project" value="UniProtKB-UniRule"/>
</dbReference>
<comment type="cofactor">
    <cofactor evidence="1">
        <name>[4Fe-4S] cluster</name>
        <dbReference type="ChEBI" id="CHEBI:49883"/>
    </cofactor>
</comment>
<dbReference type="InterPro" id="IPR051269">
    <property type="entry name" value="Fe-S_cluster_ET"/>
</dbReference>
<evidence type="ECO:0000313" key="9">
    <source>
        <dbReference type="EMBL" id="AEM38955.1"/>
    </source>
</evidence>
<organism evidence="9 10">
    <name type="scientific">Pyrolobus fumarii (strain DSM 11204 / 1A)</name>
    <dbReference type="NCBI Taxonomy" id="694429"/>
    <lineage>
        <taxon>Archaea</taxon>
        <taxon>Thermoproteota</taxon>
        <taxon>Thermoprotei</taxon>
        <taxon>Desulfurococcales</taxon>
        <taxon>Pyrodictiaceae</taxon>
        <taxon>Pyrolobus</taxon>
    </lineage>
</organism>
<keyword evidence="3 7" id="KW-0479">Metal-binding</keyword>
<dbReference type="EMBL" id="CP002838">
    <property type="protein sequence ID" value="AEM38955.1"/>
    <property type="molecule type" value="Genomic_DNA"/>
</dbReference>
<keyword evidence="5 7" id="KW-0408">Iron</keyword>
<dbReference type="Proteomes" id="UP000001037">
    <property type="component" value="Chromosome"/>
</dbReference>
<keyword evidence="2 7" id="KW-0813">Transport</keyword>
<dbReference type="SUPFAM" id="SSF54862">
    <property type="entry name" value="4Fe-4S ferredoxins"/>
    <property type="match status" value="1"/>
</dbReference>
<dbReference type="PRINTS" id="PR00352">
    <property type="entry name" value="3FE4SFRDOXIN"/>
</dbReference>
<dbReference type="Pfam" id="PF13459">
    <property type="entry name" value="Fer4_15"/>
    <property type="match status" value="1"/>
</dbReference>
<dbReference type="PROSITE" id="PS51379">
    <property type="entry name" value="4FE4S_FER_2"/>
    <property type="match status" value="1"/>
</dbReference>
<name>G0EF58_PYRF1</name>
<evidence type="ECO:0000256" key="5">
    <source>
        <dbReference type="ARBA" id="ARBA00023004"/>
    </source>
</evidence>
<evidence type="ECO:0000259" key="8">
    <source>
        <dbReference type="PROSITE" id="PS51379"/>
    </source>
</evidence>
<dbReference type="STRING" id="694429.Pyrfu_1087"/>
<evidence type="ECO:0000256" key="2">
    <source>
        <dbReference type="ARBA" id="ARBA00022448"/>
    </source>
</evidence>
<protein>
    <recommendedName>
        <fullName evidence="7">Ferredoxin</fullName>
    </recommendedName>
</protein>
<dbReference type="KEGG" id="pfm:Pyrfu_1087"/>
<keyword evidence="6 7" id="KW-0411">Iron-sulfur</keyword>
<dbReference type="PANTHER" id="PTHR36923:SF3">
    <property type="entry name" value="FERREDOXIN"/>
    <property type="match status" value="1"/>
</dbReference>
<feature type="domain" description="4Fe-4S ferredoxin-type" evidence="8">
    <location>
        <begin position="3"/>
        <end position="31"/>
    </location>
</feature>
<dbReference type="RefSeq" id="WP_014026632.1">
    <property type="nucleotide sequence ID" value="NC_015931.1"/>
</dbReference>
<keyword evidence="4 7" id="KW-0249">Electron transport</keyword>
<dbReference type="Gene3D" id="3.30.70.20">
    <property type="match status" value="1"/>
</dbReference>
<reference evidence="9 10" key="1">
    <citation type="journal article" date="2011" name="Stand. Genomic Sci.">
        <title>Complete genome sequence of the hyperthermophilic chemolithoautotroph Pyrolobus fumarii type strain (1A).</title>
        <authorList>
            <person name="Anderson I."/>
            <person name="Goker M."/>
            <person name="Nolan M."/>
            <person name="Lucas S."/>
            <person name="Hammon N."/>
            <person name="Deshpande S."/>
            <person name="Cheng J.F."/>
            <person name="Tapia R."/>
            <person name="Han C."/>
            <person name="Goodwin L."/>
            <person name="Pitluck S."/>
            <person name="Huntemann M."/>
            <person name="Liolios K."/>
            <person name="Ivanova N."/>
            <person name="Pagani I."/>
            <person name="Mavromatis K."/>
            <person name="Ovchinikova G."/>
            <person name="Pati A."/>
            <person name="Chen A."/>
            <person name="Palaniappan K."/>
            <person name="Land M."/>
            <person name="Hauser L."/>
            <person name="Brambilla E.M."/>
            <person name="Huber H."/>
            <person name="Yasawong M."/>
            <person name="Rohde M."/>
            <person name="Spring S."/>
            <person name="Abt B."/>
            <person name="Sikorski J."/>
            <person name="Wirth R."/>
            <person name="Detter J.C."/>
            <person name="Woyke T."/>
            <person name="Bristow J."/>
            <person name="Eisen J.A."/>
            <person name="Markowitz V."/>
            <person name="Hugenholtz P."/>
            <person name="Kyrpides N.C."/>
            <person name="Klenk H.P."/>
            <person name="Lapidus A."/>
        </authorList>
    </citation>
    <scope>NUCLEOTIDE SEQUENCE [LARGE SCALE GENOMIC DNA]</scope>
    <source>
        <strain evidence="10">DSM 11204 / 1A</strain>
    </source>
</reference>
<dbReference type="GO" id="GO:0051536">
    <property type="term" value="F:iron-sulfur cluster binding"/>
    <property type="evidence" value="ECO:0007669"/>
    <property type="project" value="UniProtKB-KW"/>
</dbReference>
<dbReference type="GeneID" id="11139564"/>